<feature type="region of interest" description="Disordered" evidence="1">
    <location>
        <begin position="50"/>
        <end position="117"/>
    </location>
</feature>
<feature type="transmembrane region" description="Helical" evidence="2">
    <location>
        <begin position="6"/>
        <end position="31"/>
    </location>
</feature>
<evidence type="ECO:0000256" key="2">
    <source>
        <dbReference type="SAM" id="Phobius"/>
    </source>
</evidence>
<protein>
    <submittedName>
        <fullName evidence="3">Uncharacterized protein</fullName>
    </submittedName>
</protein>
<sequence length="117" mass="12970">MDTTQLIVTLVGAGGGGAALLALINGGVKYLSGSAGRERIRNTTLKDQRNEAWADAEKERARADREQARADREARNRRLTEEYASQLRRDCTEHGMAPQELRPWPRLESDPPKGDSP</sequence>
<feature type="compositionally biased region" description="Basic and acidic residues" evidence="1">
    <location>
        <begin position="103"/>
        <end position="117"/>
    </location>
</feature>
<dbReference type="RefSeq" id="WP_306878029.1">
    <property type="nucleotide sequence ID" value="NZ_JAUSSW010000004.1"/>
</dbReference>
<organism evidence="3 4">
    <name type="scientific">Paenarthrobacter nicotinovorans</name>
    <name type="common">Arthrobacter nicotinovorans</name>
    <dbReference type="NCBI Taxonomy" id="29320"/>
    <lineage>
        <taxon>Bacteria</taxon>
        <taxon>Bacillati</taxon>
        <taxon>Actinomycetota</taxon>
        <taxon>Actinomycetes</taxon>
        <taxon>Micrococcales</taxon>
        <taxon>Micrococcaceae</taxon>
        <taxon>Paenarthrobacter</taxon>
    </lineage>
</organism>
<name>A0ABT9TL30_PAENI</name>
<keyword evidence="2" id="KW-1133">Transmembrane helix</keyword>
<gene>
    <name evidence="3" type="ORF">J2T10_002009</name>
</gene>
<keyword evidence="4" id="KW-1185">Reference proteome</keyword>
<evidence type="ECO:0000313" key="3">
    <source>
        <dbReference type="EMBL" id="MDQ0102363.1"/>
    </source>
</evidence>
<keyword evidence="2" id="KW-0812">Transmembrane</keyword>
<dbReference type="Proteomes" id="UP001244563">
    <property type="component" value="Unassembled WGS sequence"/>
</dbReference>
<comment type="caution">
    <text evidence="3">The sequence shown here is derived from an EMBL/GenBank/DDBJ whole genome shotgun (WGS) entry which is preliminary data.</text>
</comment>
<reference evidence="3 4" key="1">
    <citation type="submission" date="2023-07" db="EMBL/GenBank/DDBJ databases">
        <title>Sorghum-associated microbial communities from plants grown in Nebraska, USA.</title>
        <authorList>
            <person name="Schachtman D."/>
        </authorList>
    </citation>
    <scope>NUCLEOTIDE SEQUENCE [LARGE SCALE GENOMIC DNA]</scope>
    <source>
        <strain evidence="3 4">CC523</strain>
    </source>
</reference>
<evidence type="ECO:0000256" key="1">
    <source>
        <dbReference type="SAM" id="MobiDB-lite"/>
    </source>
</evidence>
<accession>A0ABT9TL30</accession>
<feature type="compositionally biased region" description="Basic and acidic residues" evidence="1">
    <location>
        <begin position="50"/>
        <end position="93"/>
    </location>
</feature>
<proteinExistence type="predicted"/>
<evidence type="ECO:0000313" key="4">
    <source>
        <dbReference type="Proteomes" id="UP001244563"/>
    </source>
</evidence>
<dbReference type="EMBL" id="JAUSSW010000004">
    <property type="protein sequence ID" value="MDQ0102363.1"/>
    <property type="molecule type" value="Genomic_DNA"/>
</dbReference>
<keyword evidence="2" id="KW-0472">Membrane</keyword>